<reference evidence="2 3" key="1">
    <citation type="journal article" date="2016" name="Nat. Commun.">
        <title>Thousands of microbial genomes shed light on interconnected biogeochemical processes in an aquifer system.</title>
        <authorList>
            <person name="Anantharaman K."/>
            <person name="Brown C.T."/>
            <person name="Hug L.A."/>
            <person name="Sharon I."/>
            <person name="Castelle C.J."/>
            <person name="Probst A.J."/>
            <person name="Thomas B.C."/>
            <person name="Singh A."/>
            <person name="Wilkins M.J."/>
            <person name="Karaoz U."/>
            <person name="Brodie E.L."/>
            <person name="Williams K.H."/>
            <person name="Hubbard S.S."/>
            <person name="Banfield J.F."/>
        </authorList>
    </citation>
    <scope>NUCLEOTIDE SEQUENCE [LARGE SCALE GENOMIC DNA]</scope>
</reference>
<dbReference type="SUPFAM" id="SSF46955">
    <property type="entry name" value="Putative DNA-binding domain"/>
    <property type="match status" value="1"/>
</dbReference>
<organism evidence="2 3">
    <name type="scientific">Candidatus Gottesmanbacteria bacterium RIFCSPLOWO2_01_FULL_39_12b</name>
    <dbReference type="NCBI Taxonomy" id="1798388"/>
    <lineage>
        <taxon>Bacteria</taxon>
        <taxon>Candidatus Gottesmaniibacteriota</taxon>
    </lineage>
</organism>
<evidence type="ECO:0000313" key="3">
    <source>
        <dbReference type="Proteomes" id="UP000176609"/>
    </source>
</evidence>
<comment type="caution">
    <text evidence="2">The sequence shown here is derived from an EMBL/GenBank/DDBJ whole genome shotgun (WGS) entry which is preliminary data.</text>
</comment>
<gene>
    <name evidence="2" type="ORF">A2960_01680</name>
</gene>
<sequence>MALQCDKLFFTPKEIAQTLQLNVLTIYGYVKSKKLTAVKFGRSYRIDKRDLDIFIKANKTK</sequence>
<dbReference type="NCBIfam" id="TIGR01764">
    <property type="entry name" value="excise"/>
    <property type="match status" value="1"/>
</dbReference>
<feature type="domain" description="Helix-turn-helix" evidence="1">
    <location>
        <begin position="9"/>
        <end position="58"/>
    </location>
</feature>
<dbReference type="InterPro" id="IPR009061">
    <property type="entry name" value="DNA-bd_dom_put_sf"/>
</dbReference>
<protein>
    <recommendedName>
        <fullName evidence="1">Helix-turn-helix domain-containing protein</fullName>
    </recommendedName>
</protein>
<accession>A0A1F6AQ87</accession>
<name>A0A1F6AQ87_9BACT</name>
<dbReference type="Proteomes" id="UP000176609">
    <property type="component" value="Unassembled WGS sequence"/>
</dbReference>
<dbReference type="Pfam" id="PF12728">
    <property type="entry name" value="HTH_17"/>
    <property type="match status" value="1"/>
</dbReference>
<dbReference type="EMBL" id="MFJR01000007">
    <property type="protein sequence ID" value="OGG26854.1"/>
    <property type="molecule type" value="Genomic_DNA"/>
</dbReference>
<dbReference type="AlphaFoldDB" id="A0A1F6AQ87"/>
<dbReference type="InterPro" id="IPR010093">
    <property type="entry name" value="SinI_DNA-bd"/>
</dbReference>
<evidence type="ECO:0000259" key="1">
    <source>
        <dbReference type="Pfam" id="PF12728"/>
    </source>
</evidence>
<dbReference type="GO" id="GO:0003677">
    <property type="term" value="F:DNA binding"/>
    <property type="evidence" value="ECO:0007669"/>
    <property type="project" value="InterPro"/>
</dbReference>
<proteinExistence type="predicted"/>
<dbReference type="InterPro" id="IPR041657">
    <property type="entry name" value="HTH_17"/>
</dbReference>
<evidence type="ECO:0000313" key="2">
    <source>
        <dbReference type="EMBL" id="OGG26854.1"/>
    </source>
</evidence>